<dbReference type="PANTHER" id="PTHR21666">
    <property type="entry name" value="PEPTIDASE-RELATED"/>
    <property type="match status" value="1"/>
</dbReference>
<evidence type="ECO:0000259" key="3">
    <source>
        <dbReference type="PROSITE" id="PS51782"/>
    </source>
</evidence>
<dbReference type="GO" id="GO:0004222">
    <property type="term" value="F:metalloendopeptidase activity"/>
    <property type="evidence" value="ECO:0007669"/>
    <property type="project" value="TreeGrafter"/>
</dbReference>
<accession>X1U516</accession>
<dbReference type="Gene3D" id="2.70.70.10">
    <property type="entry name" value="Glucose Permease (Domain IIA)"/>
    <property type="match status" value="1"/>
</dbReference>
<dbReference type="InterPro" id="IPR036779">
    <property type="entry name" value="LysM_dom_sf"/>
</dbReference>
<dbReference type="PROSITE" id="PS50943">
    <property type="entry name" value="HTH_CROC1"/>
    <property type="match status" value="1"/>
</dbReference>
<feature type="compositionally biased region" description="Basic residues" evidence="1">
    <location>
        <begin position="71"/>
        <end position="82"/>
    </location>
</feature>
<reference evidence="4" key="1">
    <citation type="journal article" date="2014" name="Front. Microbiol.">
        <title>High frequency of phylogenetically diverse reductive dehalogenase-homologous genes in deep subseafloor sedimentary metagenomes.</title>
        <authorList>
            <person name="Kawai M."/>
            <person name="Futagami T."/>
            <person name="Toyoda A."/>
            <person name="Takaki Y."/>
            <person name="Nishi S."/>
            <person name="Hori S."/>
            <person name="Arai W."/>
            <person name="Tsubouchi T."/>
            <person name="Morono Y."/>
            <person name="Uchiyama I."/>
            <person name="Ito T."/>
            <person name="Fujiyama A."/>
            <person name="Inagaki F."/>
            <person name="Takami H."/>
        </authorList>
    </citation>
    <scope>NUCLEOTIDE SEQUENCE</scope>
    <source>
        <strain evidence="4">Expedition CK06-06</strain>
    </source>
</reference>
<feature type="region of interest" description="Disordered" evidence="1">
    <location>
        <begin position="68"/>
        <end position="87"/>
    </location>
</feature>
<dbReference type="Gene3D" id="3.10.350.10">
    <property type="entry name" value="LysM domain"/>
    <property type="match status" value="1"/>
</dbReference>
<dbReference type="PANTHER" id="PTHR21666:SF270">
    <property type="entry name" value="MUREIN HYDROLASE ACTIVATOR ENVC"/>
    <property type="match status" value="1"/>
</dbReference>
<dbReference type="SMART" id="SM00257">
    <property type="entry name" value="LysM"/>
    <property type="match status" value="1"/>
</dbReference>
<evidence type="ECO:0000256" key="1">
    <source>
        <dbReference type="SAM" id="MobiDB-lite"/>
    </source>
</evidence>
<sequence>MRVKGVYHRVKTGETLWRIAQAYNTDIQDLAEINNITDPGLIKADSVIFIPGADQAVDVSHPVKKPEVSVKRKLSSSKKRVPAKRDVKSKTVYRVKRKTRQDVKLRFDRKRFIWPVKGKVVSRFGIQPNGMKYNGINIAAKEGTPVVAAAGGTVIHSA</sequence>
<dbReference type="InterPro" id="IPR050570">
    <property type="entry name" value="Cell_wall_metabolism_enzyme"/>
</dbReference>
<dbReference type="CDD" id="cd00118">
    <property type="entry name" value="LysM"/>
    <property type="match status" value="1"/>
</dbReference>
<dbReference type="PROSITE" id="PS51782">
    <property type="entry name" value="LYSM"/>
    <property type="match status" value="1"/>
</dbReference>
<dbReference type="InterPro" id="IPR001387">
    <property type="entry name" value="Cro/C1-type_HTH"/>
</dbReference>
<dbReference type="InterPro" id="IPR018392">
    <property type="entry name" value="LysM"/>
</dbReference>
<evidence type="ECO:0000259" key="2">
    <source>
        <dbReference type="PROSITE" id="PS50943"/>
    </source>
</evidence>
<gene>
    <name evidence="4" type="ORF">S12H4_29603</name>
</gene>
<protein>
    <submittedName>
        <fullName evidence="4">Uncharacterized protein</fullName>
    </submittedName>
</protein>
<dbReference type="EMBL" id="BARW01017090">
    <property type="protein sequence ID" value="GAI98726.1"/>
    <property type="molecule type" value="Genomic_DNA"/>
</dbReference>
<name>X1U516_9ZZZZ</name>
<feature type="domain" description="HTH cro/C1-type" evidence="2">
    <location>
        <begin position="12"/>
        <end position="30"/>
    </location>
</feature>
<comment type="caution">
    <text evidence="4">The sequence shown here is derived from an EMBL/GenBank/DDBJ whole genome shotgun (WGS) entry which is preliminary data.</text>
</comment>
<feature type="non-terminal residue" evidence="4">
    <location>
        <position position="158"/>
    </location>
</feature>
<dbReference type="SUPFAM" id="SSF51261">
    <property type="entry name" value="Duplicated hybrid motif"/>
    <property type="match status" value="1"/>
</dbReference>
<evidence type="ECO:0000313" key="4">
    <source>
        <dbReference type="EMBL" id="GAI98726.1"/>
    </source>
</evidence>
<proteinExistence type="predicted"/>
<dbReference type="InterPro" id="IPR011055">
    <property type="entry name" value="Dup_hybrid_motif"/>
</dbReference>
<dbReference type="AlphaFoldDB" id="X1U516"/>
<feature type="domain" description="LysM" evidence="3">
    <location>
        <begin position="6"/>
        <end position="50"/>
    </location>
</feature>
<dbReference type="Pfam" id="PF01476">
    <property type="entry name" value="LysM"/>
    <property type="match status" value="1"/>
</dbReference>
<organism evidence="4">
    <name type="scientific">marine sediment metagenome</name>
    <dbReference type="NCBI Taxonomy" id="412755"/>
    <lineage>
        <taxon>unclassified sequences</taxon>
        <taxon>metagenomes</taxon>
        <taxon>ecological metagenomes</taxon>
    </lineage>
</organism>